<dbReference type="EMBL" id="PNJG02000004">
    <property type="protein sequence ID" value="RKQ33657.1"/>
    <property type="molecule type" value="Genomic_DNA"/>
</dbReference>
<gene>
    <name evidence="3" type="ORF">C1C97_010565</name>
</gene>
<keyword evidence="2" id="KW-1133">Transmembrane helix</keyword>
<evidence type="ECO:0000313" key="4">
    <source>
        <dbReference type="Proteomes" id="UP000249516"/>
    </source>
</evidence>
<sequence length="245" mass="25557">MSSHGSERHDPPASPADHDDTEARLPEHVYRRRRLVALAVVVLLVLALVWAVVAGVRAVTGGGGPEADEQAAAREPGQTARASTDPEHKFADFTPRPTPSGSGSAAPSASPSASATATPECGGELSVTASTDKESYPAKQEPVLAMTLENTGEHPCTVTTGGKRMAFAVVSGQDTVFDSRHCAAEGEDRKITLDAGHKETARLMWNRTRTAEGCPAGQAEALPGYYKLTASLGDVTGPEAAFVLE</sequence>
<name>A0A495A2D5_9MICC</name>
<keyword evidence="2" id="KW-0472">Membrane</keyword>
<keyword evidence="4" id="KW-1185">Reference proteome</keyword>
<organism evidence="3 4">
    <name type="scientific">Kocuria tytonis</name>
    <dbReference type="NCBI Taxonomy" id="2054280"/>
    <lineage>
        <taxon>Bacteria</taxon>
        <taxon>Bacillati</taxon>
        <taxon>Actinomycetota</taxon>
        <taxon>Actinomycetes</taxon>
        <taxon>Micrococcales</taxon>
        <taxon>Micrococcaceae</taxon>
        <taxon>Kocuria</taxon>
    </lineage>
</organism>
<evidence type="ECO:0000256" key="2">
    <source>
        <dbReference type="SAM" id="Phobius"/>
    </source>
</evidence>
<reference evidence="3 4" key="1">
    <citation type="submission" date="2018-10" db="EMBL/GenBank/DDBJ databases">
        <title>Kocuria tytouropygialis sp. nov., isolated from the uropygial gland of an American barn owl (Tyto furcata).</title>
        <authorList>
            <person name="Braun M.S."/>
            <person name="Wang E."/>
            <person name="Zimmermann S."/>
            <person name="Wagner H."/>
            <person name="Wink M."/>
        </authorList>
    </citation>
    <scope>NUCLEOTIDE SEQUENCE [LARGE SCALE GENOMIC DNA]</scope>
    <source>
        <strain evidence="3 4">442</strain>
    </source>
</reference>
<dbReference type="RefSeq" id="WP_121031754.1">
    <property type="nucleotide sequence ID" value="NZ_PNJG02000004.1"/>
</dbReference>
<proteinExistence type="predicted"/>
<feature type="compositionally biased region" description="Low complexity" evidence="1">
    <location>
        <begin position="99"/>
        <end position="119"/>
    </location>
</feature>
<dbReference type="OrthoDB" id="5189092at2"/>
<evidence type="ECO:0000313" key="3">
    <source>
        <dbReference type="EMBL" id="RKQ33657.1"/>
    </source>
</evidence>
<dbReference type="Proteomes" id="UP000249516">
    <property type="component" value="Unassembled WGS sequence"/>
</dbReference>
<dbReference type="AlphaFoldDB" id="A0A495A2D5"/>
<evidence type="ECO:0000256" key="1">
    <source>
        <dbReference type="SAM" id="MobiDB-lite"/>
    </source>
</evidence>
<keyword evidence="2" id="KW-0812">Transmembrane</keyword>
<feature type="transmembrane region" description="Helical" evidence="2">
    <location>
        <begin position="35"/>
        <end position="56"/>
    </location>
</feature>
<protein>
    <recommendedName>
        <fullName evidence="5">DUF4232 domain-containing protein</fullName>
    </recommendedName>
</protein>
<comment type="caution">
    <text evidence="3">The sequence shown here is derived from an EMBL/GenBank/DDBJ whole genome shotgun (WGS) entry which is preliminary data.</text>
</comment>
<feature type="region of interest" description="Disordered" evidence="1">
    <location>
        <begin position="62"/>
        <end position="136"/>
    </location>
</feature>
<accession>A0A495A2D5</accession>
<feature type="region of interest" description="Disordered" evidence="1">
    <location>
        <begin position="1"/>
        <end position="23"/>
    </location>
</feature>
<evidence type="ECO:0008006" key="5">
    <source>
        <dbReference type="Google" id="ProtNLM"/>
    </source>
</evidence>